<comment type="caution">
    <text evidence="10">The sequence shown here is derived from an EMBL/GenBank/DDBJ whole genome shotgun (WGS) entry which is preliminary data.</text>
</comment>
<feature type="transmembrane region" description="Helical" evidence="8">
    <location>
        <begin position="511"/>
        <end position="531"/>
    </location>
</feature>
<gene>
    <name evidence="10" type="ORF">LEUCIP111803_00329</name>
</gene>
<keyword evidence="11" id="KW-1185">Reference proteome</keyword>
<feature type="transmembrane region" description="Helical" evidence="8">
    <location>
        <begin position="380"/>
        <end position="399"/>
    </location>
</feature>
<feature type="transmembrane region" description="Helical" evidence="8">
    <location>
        <begin position="212"/>
        <end position="245"/>
    </location>
</feature>
<keyword evidence="2 8" id="KW-0813">Transport</keyword>
<sequence>MVIERDGRAGRLHGRGRRLHGRAAGRRVRSRPLAVVAWTLAVALPLGFLTLFFLWPVLALVATGFTEGTAEGARLDLTGIPEVFSEPRTWRVIGQTLAQAGAGTILSLLLGVPAAFVLYRLRFPGRGPLRALLTVPFVLPTVVVGVAFAALLGPGGPLAWLGLDQGFVAIVLALAFFNVTVVMRTVGGFWAQLDPRPEQAARMLGAGPARVWWTITLPALTPAIASAAALVFLFCATSFAVVLVLGGRRFSTVETEIYRLTMQFLDLRSAAVLALVQFAIVALAMVVSSGLRRRRERAIAMSFRGLRAARPRLAHLPVILCFAATVLLLHALPVLTLVARSLRDTAGRWTLAHYRHLFAPPEGSALQGGVLDAILLSLRFAAVATLLAVVLGALTALVLSRRPRSRTLRRGIEFLDGAVMLPLGVSAVTLGFGLLLTMHRPLGIGFDLRTSIVLIPIAQALVALPLVLRTLLPALRGIDPRLRDAAAMLGASPLRVLATIDLPMLGRSAGLALGFAAAAALGEFGATSFLVRPGAQTLPVAIGDLIGRQGADNYGMALAAAVLLGVMVTGIMLLAERWRGTGVSEW</sequence>
<dbReference type="PROSITE" id="PS50928">
    <property type="entry name" value="ABC_TM1"/>
    <property type="match status" value="2"/>
</dbReference>
<feature type="transmembrane region" description="Helical" evidence="8">
    <location>
        <begin position="419"/>
        <end position="439"/>
    </location>
</feature>
<feature type="transmembrane region" description="Helical" evidence="8">
    <location>
        <begin position="313"/>
        <end position="332"/>
    </location>
</feature>
<feature type="domain" description="ABC transmembrane type-1" evidence="9">
    <location>
        <begin position="93"/>
        <end position="288"/>
    </location>
</feature>
<evidence type="ECO:0000256" key="7">
    <source>
        <dbReference type="ARBA" id="ARBA00023136"/>
    </source>
</evidence>
<keyword evidence="7 8" id="KW-0472">Membrane</keyword>
<feature type="transmembrane region" description="Helical" evidence="8">
    <location>
        <begin position="32"/>
        <end position="55"/>
    </location>
</feature>
<dbReference type="EMBL" id="CAJVAP010000003">
    <property type="protein sequence ID" value="CAG7599811.1"/>
    <property type="molecule type" value="Genomic_DNA"/>
</dbReference>
<evidence type="ECO:0000259" key="9">
    <source>
        <dbReference type="PROSITE" id="PS50928"/>
    </source>
</evidence>
<keyword evidence="5 8" id="KW-0812">Transmembrane</keyword>
<feature type="transmembrane region" description="Helical" evidence="8">
    <location>
        <begin position="554"/>
        <end position="575"/>
    </location>
</feature>
<evidence type="ECO:0000313" key="10">
    <source>
        <dbReference type="EMBL" id="CAG7599811.1"/>
    </source>
</evidence>
<proteinExistence type="inferred from homology"/>
<comment type="similarity">
    <text evidence="8">Belongs to the binding-protein-dependent transport system permease family.</text>
</comment>
<keyword evidence="3" id="KW-1003">Cell membrane</keyword>
<keyword evidence="4" id="KW-0997">Cell inner membrane</keyword>
<reference evidence="10" key="1">
    <citation type="submission" date="2021-06" db="EMBL/GenBank/DDBJ databases">
        <authorList>
            <person name="Criscuolo A."/>
        </authorList>
    </citation>
    <scope>NUCLEOTIDE SEQUENCE</scope>
    <source>
        <strain evidence="10">CIP111803</strain>
    </source>
</reference>
<dbReference type="InterPro" id="IPR000515">
    <property type="entry name" value="MetI-like"/>
</dbReference>
<evidence type="ECO:0000256" key="1">
    <source>
        <dbReference type="ARBA" id="ARBA00004429"/>
    </source>
</evidence>
<comment type="subcellular location">
    <subcellularLocation>
        <location evidence="1">Cell inner membrane</location>
        <topology evidence="1">Multi-pass membrane protein</topology>
    </subcellularLocation>
    <subcellularLocation>
        <location evidence="8">Cell membrane</location>
        <topology evidence="8">Multi-pass membrane protein</topology>
    </subcellularLocation>
</comment>
<dbReference type="GO" id="GO:0005886">
    <property type="term" value="C:plasma membrane"/>
    <property type="evidence" value="ECO:0007669"/>
    <property type="project" value="UniProtKB-SubCell"/>
</dbReference>
<dbReference type="CDD" id="cd06261">
    <property type="entry name" value="TM_PBP2"/>
    <property type="match status" value="2"/>
</dbReference>
<dbReference type="PANTHER" id="PTHR43357">
    <property type="entry name" value="INNER MEMBRANE ABC TRANSPORTER PERMEASE PROTEIN YDCV"/>
    <property type="match status" value="1"/>
</dbReference>
<accession>A0A916JTH5</accession>
<feature type="transmembrane region" description="Helical" evidence="8">
    <location>
        <begin position="97"/>
        <end position="119"/>
    </location>
</feature>
<evidence type="ECO:0000256" key="5">
    <source>
        <dbReference type="ARBA" id="ARBA00022692"/>
    </source>
</evidence>
<dbReference type="Pfam" id="PF00528">
    <property type="entry name" value="BPD_transp_1"/>
    <property type="match status" value="1"/>
</dbReference>
<evidence type="ECO:0000256" key="4">
    <source>
        <dbReference type="ARBA" id="ARBA00022519"/>
    </source>
</evidence>
<dbReference type="AlphaFoldDB" id="A0A916JTH5"/>
<evidence type="ECO:0000256" key="2">
    <source>
        <dbReference type="ARBA" id="ARBA00022448"/>
    </source>
</evidence>
<dbReference type="GO" id="GO:0055085">
    <property type="term" value="P:transmembrane transport"/>
    <property type="evidence" value="ECO:0007669"/>
    <property type="project" value="InterPro"/>
</dbReference>
<evidence type="ECO:0000313" key="11">
    <source>
        <dbReference type="Proteomes" id="UP000693892"/>
    </source>
</evidence>
<protein>
    <recommendedName>
        <fullName evidence="9">ABC transmembrane type-1 domain-containing protein</fullName>
    </recommendedName>
</protein>
<evidence type="ECO:0000256" key="8">
    <source>
        <dbReference type="RuleBase" id="RU363032"/>
    </source>
</evidence>
<feature type="transmembrane region" description="Helical" evidence="8">
    <location>
        <begin position="131"/>
        <end position="154"/>
    </location>
</feature>
<organism evidence="10 11">
    <name type="scientific">Leucobacter soli</name>
    <dbReference type="NCBI Taxonomy" id="2812850"/>
    <lineage>
        <taxon>Bacteria</taxon>
        <taxon>Bacillati</taxon>
        <taxon>Actinomycetota</taxon>
        <taxon>Actinomycetes</taxon>
        <taxon>Micrococcales</taxon>
        <taxon>Microbacteriaceae</taxon>
        <taxon>Leucobacter</taxon>
    </lineage>
</organism>
<feature type="domain" description="ABC transmembrane type-1" evidence="9">
    <location>
        <begin position="374"/>
        <end position="575"/>
    </location>
</feature>
<feature type="transmembrane region" description="Helical" evidence="8">
    <location>
        <begin position="451"/>
        <end position="472"/>
    </location>
</feature>
<feature type="transmembrane region" description="Helical" evidence="8">
    <location>
        <begin position="270"/>
        <end position="292"/>
    </location>
</feature>
<name>A0A916JTH5_9MICO</name>
<evidence type="ECO:0000256" key="6">
    <source>
        <dbReference type="ARBA" id="ARBA00022989"/>
    </source>
</evidence>
<dbReference type="RefSeq" id="WP_218113983.1">
    <property type="nucleotide sequence ID" value="NZ_CAJVAP010000003.1"/>
</dbReference>
<dbReference type="Proteomes" id="UP000693892">
    <property type="component" value="Unassembled WGS sequence"/>
</dbReference>
<evidence type="ECO:0000256" key="3">
    <source>
        <dbReference type="ARBA" id="ARBA00022475"/>
    </source>
</evidence>
<keyword evidence="6 8" id="KW-1133">Transmembrane helix</keyword>
<dbReference type="PANTHER" id="PTHR43357:SF4">
    <property type="entry name" value="INNER MEMBRANE ABC TRANSPORTER PERMEASE PROTEIN YDCV"/>
    <property type="match status" value="1"/>
</dbReference>
<feature type="transmembrane region" description="Helical" evidence="8">
    <location>
        <begin position="166"/>
        <end position="191"/>
    </location>
</feature>